<proteinExistence type="predicted"/>
<dbReference type="EMBL" id="HE971709">
    <property type="protein sequence ID" value="CCK31271.1"/>
    <property type="molecule type" value="Genomic_DNA"/>
</dbReference>
<feature type="compositionally biased region" description="Acidic residues" evidence="1">
    <location>
        <begin position="14"/>
        <end position="24"/>
    </location>
</feature>
<evidence type="ECO:0000313" key="4">
    <source>
        <dbReference type="Proteomes" id="UP000008043"/>
    </source>
</evidence>
<dbReference type="Proteomes" id="UP000008043">
    <property type="component" value="Chromosome"/>
</dbReference>
<feature type="transmembrane region" description="Helical" evidence="2">
    <location>
        <begin position="185"/>
        <end position="204"/>
    </location>
</feature>
<evidence type="ECO:0000313" key="3">
    <source>
        <dbReference type="EMBL" id="CCK31271.1"/>
    </source>
</evidence>
<sequence>MSEGDPEPAPPPDPEPDPEPEPEPPPEPPDHPPPRWLELIGAVGSLLSLFTAVLFYFGWASTDAETRALGLRDTLFRLSTADYLLRSVDALYVPVLALAAAAMVAAVLHRRVQDDPARARPVLRYLRHAWVPALLLGPLYYLSRSLLDLLIPLATIIGVLLSAYARTRPEPGEPEVPRQQQARIWAPALLVAVVSLFWAVYAYAGIIGRDRAAETTATVTDGFPAVVLFSEEDLLIRGNGSCVSAVAEEGSPYRFRYAGLRLFHVSGDRLFLVARYWAPWDGKLYVLREGDPGMRVEYVSGAARRASECP</sequence>
<name>K4R4S3_STRDJ</name>
<accession>K4R4S3</accession>
<organism evidence="3 4">
    <name type="scientific">Streptomyces davaonensis (strain DSM 101723 / JCM 4913 / KCC S-0913 / 768)</name>
    <dbReference type="NCBI Taxonomy" id="1214101"/>
    <lineage>
        <taxon>Bacteria</taxon>
        <taxon>Bacillati</taxon>
        <taxon>Actinomycetota</taxon>
        <taxon>Actinomycetes</taxon>
        <taxon>Kitasatosporales</taxon>
        <taxon>Streptomycetaceae</taxon>
        <taxon>Streptomyces</taxon>
    </lineage>
</organism>
<reference evidence="3 4" key="1">
    <citation type="journal article" date="2012" name="J. Bacteriol.">
        <title>Genome sequence of the bacterium Streptomyces davawensis JCM 4913 and heterologous production of the unique antibiotic roseoflavin.</title>
        <authorList>
            <person name="Jankowitsch F."/>
            <person name="Schwarz J."/>
            <person name="Ruckert C."/>
            <person name="Gust B."/>
            <person name="Szczepanowski R."/>
            <person name="Blom J."/>
            <person name="Pelzer S."/>
            <person name="Kalinowski J."/>
            <person name="Mack M."/>
        </authorList>
    </citation>
    <scope>NUCLEOTIDE SEQUENCE [LARGE SCALE GENOMIC DNA]</scope>
    <source>
        <strain evidence="4">DSM 101723 / JCM 4913 / KCC S-0913 / 768</strain>
    </source>
</reference>
<keyword evidence="2" id="KW-1133">Transmembrane helix</keyword>
<dbReference type="HOGENOM" id="CLU_079845_0_0_11"/>
<gene>
    <name evidence="3" type="ORF">BN159_6892</name>
</gene>
<keyword evidence="2" id="KW-0812">Transmembrane</keyword>
<dbReference type="AlphaFoldDB" id="K4R4S3"/>
<feature type="transmembrane region" description="Helical" evidence="2">
    <location>
        <begin position="83"/>
        <end position="105"/>
    </location>
</feature>
<feature type="transmembrane region" description="Helical" evidence="2">
    <location>
        <begin position="149"/>
        <end position="165"/>
    </location>
</feature>
<protein>
    <submittedName>
        <fullName evidence="3">Putative membrane protein</fullName>
    </submittedName>
</protein>
<feature type="transmembrane region" description="Helical" evidence="2">
    <location>
        <begin position="39"/>
        <end position="62"/>
    </location>
</feature>
<dbReference type="RefSeq" id="WP_015661605.1">
    <property type="nucleotide sequence ID" value="NC_020504.1"/>
</dbReference>
<dbReference type="KEGG" id="sdv:BN159_6892"/>
<keyword evidence="4" id="KW-1185">Reference proteome</keyword>
<evidence type="ECO:0000256" key="1">
    <source>
        <dbReference type="SAM" id="MobiDB-lite"/>
    </source>
</evidence>
<dbReference type="eggNOG" id="ENOG502ZD2Q">
    <property type="taxonomic scope" value="Bacteria"/>
</dbReference>
<keyword evidence="2" id="KW-0472">Membrane</keyword>
<dbReference type="STRING" id="1214101.BN159_6892"/>
<dbReference type="OrthoDB" id="4350047at2"/>
<evidence type="ECO:0000256" key="2">
    <source>
        <dbReference type="SAM" id="Phobius"/>
    </source>
</evidence>
<dbReference type="PATRIC" id="fig|1214101.3.peg.6981"/>
<feature type="region of interest" description="Disordered" evidence="1">
    <location>
        <begin position="1"/>
        <end position="34"/>
    </location>
</feature>